<feature type="signal peptide" evidence="2">
    <location>
        <begin position="1"/>
        <end position="22"/>
    </location>
</feature>
<proteinExistence type="predicted"/>
<keyword evidence="2" id="KW-0732">Signal</keyword>
<accession>A0A8J1XPB9</accession>
<reference evidence="3" key="1">
    <citation type="submission" date="2022-03" db="EMBL/GenBank/DDBJ databases">
        <authorList>
            <person name="Martin C."/>
        </authorList>
    </citation>
    <scope>NUCLEOTIDE SEQUENCE</scope>
</reference>
<evidence type="ECO:0000313" key="4">
    <source>
        <dbReference type="Proteomes" id="UP000749559"/>
    </source>
</evidence>
<dbReference type="Gene3D" id="2.60.120.260">
    <property type="entry name" value="Galactose-binding domain-like"/>
    <property type="match status" value="2"/>
</dbReference>
<gene>
    <name evidence="3" type="ORF">OFUS_LOCUS26195</name>
</gene>
<dbReference type="Pfam" id="PF00754">
    <property type="entry name" value="F5_F8_type_C"/>
    <property type="match status" value="2"/>
</dbReference>
<dbReference type="PROSITE" id="PS50022">
    <property type="entry name" value="FA58C_3"/>
    <property type="match status" value="2"/>
</dbReference>
<dbReference type="SUPFAM" id="SSF49785">
    <property type="entry name" value="Galactose-binding domain-like"/>
    <property type="match status" value="2"/>
</dbReference>
<sequence length="413" mass="46177">MVNMKLRLVILYITCTLAGTSAQSRSTHIGISLSKYQCKNETYFKFPHAEVLENPLKAFKVRTHTRCRASCSVIPDECKSYNLRKIEGEKHIKMCELLGPYLTIEAPTATPDDVDHYLREIPVECRENEQLISGDRFYVADSGLTASTTHSSSHGTQRSRLDTQAGGGQTGAWSVGTNNINQWIQADLGEVRVVAGVVTQGRQDMGQWVKSYKFIYGETENDLEEYGMVLPEVLENPLKAFKVLTNTRCEASCSVIPDECKSYNLRKIEGEKHMKMCELLGPYLTVEYPTATLDDVDHYLREALVECRENKQMISGDDFYVADAGITASTTHSHSHGTQRSRLDTQADGGGTGAWCVGTRDIHQWIQADLGEIVIVTGVVTQGRQAGGQWVKSYKFIYGETENDLEEYGMVRE</sequence>
<name>A0A8J1XPB9_OWEFU</name>
<feature type="chain" id="PRO_5044208923" evidence="2">
    <location>
        <begin position="23"/>
        <end position="413"/>
    </location>
</feature>
<dbReference type="Proteomes" id="UP000749559">
    <property type="component" value="Unassembled WGS sequence"/>
</dbReference>
<dbReference type="PROSITE" id="PS50948">
    <property type="entry name" value="PAN"/>
    <property type="match status" value="1"/>
</dbReference>
<dbReference type="PANTHER" id="PTHR24543">
    <property type="entry name" value="MULTICOPPER OXIDASE-RELATED"/>
    <property type="match status" value="1"/>
</dbReference>
<dbReference type="InterPro" id="IPR000421">
    <property type="entry name" value="FA58C"/>
</dbReference>
<comment type="caution">
    <text evidence="3">The sequence shown here is derived from an EMBL/GenBank/DDBJ whole genome shotgun (WGS) entry which is preliminary data.</text>
</comment>
<dbReference type="EMBL" id="CAIIXF020000012">
    <property type="protein sequence ID" value="CAH1802526.1"/>
    <property type="molecule type" value="Genomic_DNA"/>
</dbReference>
<dbReference type="InterPro" id="IPR008979">
    <property type="entry name" value="Galactose-bd-like_sf"/>
</dbReference>
<feature type="region of interest" description="Disordered" evidence="1">
    <location>
        <begin position="147"/>
        <end position="169"/>
    </location>
</feature>
<dbReference type="PROSITE" id="PS01285">
    <property type="entry name" value="FA58C_1"/>
    <property type="match status" value="2"/>
</dbReference>
<keyword evidence="4" id="KW-1185">Reference proteome</keyword>
<dbReference type="OrthoDB" id="6071166at2759"/>
<protein>
    <submittedName>
        <fullName evidence="3">Uncharacterized protein</fullName>
    </submittedName>
</protein>
<evidence type="ECO:0000256" key="1">
    <source>
        <dbReference type="SAM" id="MobiDB-lite"/>
    </source>
</evidence>
<dbReference type="InterPro" id="IPR003609">
    <property type="entry name" value="Pan_app"/>
</dbReference>
<evidence type="ECO:0000313" key="3">
    <source>
        <dbReference type="EMBL" id="CAH1802526.1"/>
    </source>
</evidence>
<dbReference type="AlphaFoldDB" id="A0A8J1XPB9"/>
<organism evidence="3 4">
    <name type="scientific">Owenia fusiformis</name>
    <name type="common">Polychaete worm</name>
    <dbReference type="NCBI Taxonomy" id="6347"/>
    <lineage>
        <taxon>Eukaryota</taxon>
        <taxon>Metazoa</taxon>
        <taxon>Spiralia</taxon>
        <taxon>Lophotrochozoa</taxon>
        <taxon>Annelida</taxon>
        <taxon>Polychaeta</taxon>
        <taxon>Sedentaria</taxon>
        <taxon>Canalipalpata</taxon>
        <taxon>Sabellida</taxon>
        <taxon>Oweniida</taxon>
        <taxon>Oweniidae</taxon>
        <taxon>Owenia</taxon>
    </lineage>
</organism>
<evidence type="ECO:0000256" key="2">
    <source>
        <dbReference type="SAM" id="SignalP"/>
    </source>
</evidence>
<feature type="compositionally biased region" description="Low complexity" evidence="1">
    <location>
        <begin position="147"/>
        <end position="158"/>
    </location>
</feature>